<protein>
    <submittedName>
        <fullName evidence="1">Uncharacterized protein</fullName>
    </submittedName>
</protein>
<proteinExistence type="predicted"/>
<gene>
    <name evidence="1" type="ORF">G2W53_027270</name>
</gene>
<name>A0A834TJ16_9FABA</name>
<sequence length="90" mass="9869">MGDTGVKQLGEIMRMCGKGLINYEMRVAVLDGDFFFAPSSCYLVALKNLEDGALKFSSHINLEDKILLKGGGNVMSVDYKIGPCELVQTY</sequence>
<dbReference type="AlphaFoldDB" id="A0A834TJ16"/>
<accession>A0A834TJ16</accession>
<dbReference type="EMBL" id="JAAIUW010000008">
    <property type="protein sequence ID" value="KAF7821815.1"/>
    <property type="molecule type" value="Genomic_DNA"/>
</dbReference>
<organism evidence="1 2">
    <name type="scientific">Senna tora</name>
    <dbReference type="NCBI Taxonomy" id="362788"/>
    <lineage>
        <taxon>Eukaryota</taxon>
        <taxon>Viridiplantae</taxon>
        <taxon>Streptophyta</taxon>
        <taxon>Embryophyta</taxon>
        <taxon>Tracheophyta</taxon>
        <taxon>Spermatophyta</taxon>
        <taxon>Magnoliopsida</taxon>
        <taxon>eudicotyledons</taxon>
        <taxon>Gunneridae</taxon>
        <taxon>Pentapetalae</taxon>
        <taxon>rosids</taxon>
        <taxon>fabids</taxon>
        <taxon>Fabales</taxon>
        <taxon>Fabaceae</taxon>
        <taxon>Caesalpinioideae</taxon>
        <taxon>Cassia clade</taxon>
        <taxon>Senna</taxon>
    </lineage>
</organism>
<dbReference type="Proteomes" id="UP000634136">
    <property type="component" value="Unassembled WGS sequence"/>
</dbReference>
<comment type="caution">
    <text evidence="1">The sequence shown here is derived from an EMBL/GenBank/DDBJ whole genome shotgun (WGS) entry which is preliminary data.</text>
</comment>
<evidence type="ECO:0000313" key="2">
    <source>
        <dbReference type="Proteomes" id="UP000634136"/>
    </source>
</evidence>
<reference evidence="1" key="1">
    <citation type="submission" date="2020-09" db="EMBL/GenBank/DDBJ databases">
        <title>Genome-Enabled Discovery of Anthraquinone Biosynthesis in Senna tora.</title>
        <authorList>
            <person name="Kang S.-H."/>
            <person name="Pandey R.P."/>
            <person name="Lee C.-M."/>
            <person name="Sim J.-S."/>
            <person name="Jeong J.-T."/>
            <person name="Choi B.-S."/>
            <person name="Jung M."/>
            <person name="Ginzburg D."/>
            <person name="Zhao K."/>
            <person name="Won S.Y."/>
            <person name="Oh T.-J."/>
            <person name="Yu Y."/>
            <person name="Kim N.-H."/>
            <person name="Lee O.R."/>
            <person name="Lee T.-H."/>
            <person name="Bashyal P."/>
            <person name="Kim T.-S."/>
            <person name="Lee W.-H."/>
            <person name="Kawkins C."/>
            <person name="Kim C.-K."/>
            <person name="Kim J.S."/>
            <person name="Ahn B.O."/>
            <person name="Rhee S.Y."/>
            <person name="Sohng J.K."/>
        </authorList>
    </citation>
    <scope>NUCLEOTIDE SEQUENCE</scope>
    <source>
        <tissue evidence="1">Leaf</tissue>
    </source>
</reference>
<keyword evidence="2" id="KW-1185">Reference proteome</keyword>
<evidence type="ECO:0000313" key="1">
    <source>
        <dbReference type="EMBL" id="KAF7821815.1"/>
    </source>
</evidence>